<dbReference type="AlphaFoldDB" id="A0A2M9R2X9"/>
<name>A0A2M9R2X9_9FLAO</name>
<dbReference type="Proteomes" id="UP000231960">
    <property type="component" value="Unassembled WGS sequence"/>
</dbReference>
<dbReference type="RefSeq" id="WP_100676789.1">
    <property type="nucleotide sequence ID" value="NZ_NIPO01000001.1"/>
</dbReference>
<gene>
    <name evidence="2" type="ORF">CDL10_00925</name>
</gene>
<protein>
    <submittedName>
        <fullName evidence="2">Uncharacterized protein</fullName>
    </submittedName>
</protein>
<comment type="caution">
    <text evidence="2">The sequence shown here is derived from an EMBL/GenBank/DDBJ whole genome shotgun (WGS) entry which is preliminary data.</text>
</comment>
<keyword evidence="3" id="KW-1185">Reference proteome</keyword>
<feature type="chain" id="PRO_5014980817" evidence="1">
    <location>
        <begin position="25"/>
        <end position="214"/>
    </location>
</feature>
<accession>A0A2M9R2X9</accession>
<sequence length="214" mass="25312">MNNCYRKSFVAILFLCLFGLKSYAQQKNMRYFDETNKEISQEEFEKKRMSIRQLLTIQGDSLNHKRLINRLDAGEVSDRAMLVKMLKSSVEDDEGVDWEKPLVIIYYPGQDPCNASALSNRRDRKKWYRELEKKVREIAQTKPIYIYKESTGLEKYEGILKWYKDPDGIIEKLFFKHHYPCGSFAIINEKGQYACYFGEYGKDHVWDILKALSE</sequence>
<proteinExistence type="predicted"/>
<feature type="signal peptide" evidence="1">
    <location>
        <begin position="1"/>
        <end position="24"/>
    </location>
</feature>
<evidence type="ECO:0000313" key="2">
    <source>
        <dbReference type="EMBL" id="PJR03220.1"/>
    </source>
</evidence>
<evidence type="ECO:0000256" key="1">
    <source>
        <dbReference type="SAM" id="SignalP"/>
    </source>
</evidence>
<evidence type="ECO:0000313" key="3">
    <source>
        <dbReference type="Proteomes" id="UP000231960"/>
    </source>
</evidence>
<keyword evidence="1" id="KW-0732">Signal</keyword>
<reference evidence="2 3" key="1">
    <citation type="submission" date="2017-06" db="EMBL/GenBank/DDBJ databases">
        <title>Description of Avrilella dinanensis gen. nov. sp. nov.</title>
        <authorList>
            <person name="Leyer C."/>
            <person name="Sassi M."/>
            <person name="Minet J."/>
            <person name="Kayal S."/>
            <person name="Cattoir V."/>
        </authorList>
    </citation>
    <scope>NUCLEOTIDE SEQUENCE [LARGE SCALE GENOMIC DNA]</scope>
    <source>
        <strain evidence="2 3">UR159</strain>
    </source>
</reference>
<dbReference type="OrthoDB" id="823362at2"/>
<organism evidence="2 3">
    <name type="scientific">Avrilella dinanensis</name>
    <dbReference type="NCBI Taxonomy" id="2008672"/>
    <lineage>
        <taxon>Bacteria</taxon>
        <taxon>Pseudomonadati</taxon>
        <taxon>Bacteroidota</taxon>
        <taxon>Flavobacteriia</taxon>
        <taxon>Flavobacteriales</taxon>
        <taxon>Flavobacteriaceae</taxon>
        <taxon>Avrilella</taxon>
    </lineage>
</organism>
<dbReference type="EMBL" id="NIPO01000001">
    <property type="protein sequence ID" value="PJR03220.1"/>
    <property type="molecule type" value="Genomic_DNA"/>
</dbReference>